<reference evidence="1" key="1">
    <citation type="journal article" date="2020" name="mSystems">
        <title>Genome- and Community-Level Interaction Insights into Carbon Utilization and Element Cycling Functions of Hydrothermarchaeota in Hydrothermal Sediment.</title>
        <authorList>
            <person name="Zhou Z."/>
            <person name="Liu Y."/>
            <person name="Xu W."/>
            <person name="Pan J."/>
            <person name="Luo Z.H."/>
            <person name="Li M."/>
        </authorList>
    </citation>
    <scope>NUCLEOTIDE SEQUENCE [LARGE SCALE GENOMIC DNA]</scope>
    <source>
        <strain evidence="1">SpSt-1088</strain>
    </source>
</reference>
<comment type="caution">
    <text evidence="1">The sequence shown here is derived from an EMBL/GenBank/DDBJ whole genome shotgun (WGS) entry which is preliminary data.</text>
</comment>
<proteinExistence type="predicted"/>
<name>A0A7C5Y9F2_9BACT</name>
<accession>A0A7C5Y9F2</accession>
<protein>
    <submittedName>
        <fullName evidence="1">DUF4127 family protein</fullName>
    </submittedName>
</protein>
<sequence>MKNKTNEKVGVFSYMEKLFFLPVDERFCTKDYFIMLSTSASLKIMTPDKFGMKKIPADVDEIHRWLLSNTQSRDVLIASAEMLIHGGLIPSRIDLLTEKTIEKRLSTLKQIKEKGVIVYLSVTVTRIPNYNSADEEPEYWEYYGKDISEWSKKYSAIISKTYEEEDIQKENLPTNIPKWIIEDFLNRRKRNFKTVQKCIELTKAGVIDYLSITLDDNAPDSLSFHEAQEHQKLVDKLELNDRVSIRNGADEAMITTLGRFLCDYFERKPKFYTIYRFPESKRLIPPYESSALEDSVNNHIRAVGGIVSEHIEQSDIILFVNNFNGSEKTLESPYQNVNESEIQTIKNELEKILDYAKTHNKILSIADIRYANGSDICLMKALLSMQIDWTKVNYYGWNTAGNSIGTCTGHSIIQYLAQNNFITLERDEIERYQATLILEHYGYQAIVRQKLREAGKDKCNILWTTIPCEDWAISYAKANLHDYLQEINTHFRRNWKLEAYFPWHRTFEIGIVLSE</sequence>
<dbReference type="InterPro" id="IPR025394">
    <property type="entry name" value="DUF4127"/>
</dbReference>
<dbReference type="Pfam" id="PF13552">
    <property type="entry name" value="DUF4127"/>
    <property type="match status" value="1"/>
</dbReference>
<dbReference type="EMBL" id="DRXW01000256">
    <property type="protein sequence ID" value="HHR34132.1"/>
    <property type="molecule type" value="Genomic_DNA"/>
</dbReference>
<dbReference type="AlphaFoldDB" id="A0A7C5Y9F2"/>
<evidence type="ECO:0000313" key="1">
    <source>
        <dbReference type="EMBL" id="HHR34132.1"/>
    </source>
</evidence>
<gene>
    <name evidence="1" type="ORF">ENM46_04195</name>
</gene>
<organism evidence="1">
    <name type="scientific">Fervidobacterium nodosum</name>
    <dbReference type="NCBI Taxonomy" id="2424"/>
    <lineage>
        <taxon>Bacteria</taxon>
        <taxon>Thermotogati</taxon>
        <taxon>Thermotogota</taxon>
        <taxon>Thermotogae</taxon>
        <taxon>Thermotogales</taxon>
        <taxon>Fervidobacteriaceae</taxon>
        <taxon>Fervidobacterium</taxon>
    </lineage>
</organism>